<dbReference type="InterPro" id="IPR050490">
    <property type="entry name" value="Bact_solute-bd_prot1"/>
</dbReference>
<dbReference type="GO" id="GO:0042597">
    <property type="term" value="C:periplasmic space"/>
    <property type="evidence" value="ECO:0007669"/>
    <property type="project" value="UniProtKB-SubCell"/>
</dbReference>
<evidence type="ECO:0000256" key="6">
    <source>
        <dbReference type="ARBA" id="ARBA00023136"/>
    </source>
</evidence>
<feature type="signal peptide" evidence="9">
    <location>
        <begin position="1"/>
        <end position="24"/>
    </location>
</feature>
<evidence type="ECO:0000256" key="2">
    <source>
        <dbReference type="ARBA" id="ARBA00008520"/>
    </source>
</evidence>
<keyword evidence="4 9" id="KW-0732">Signal</keyword>
<keyword evidence="3" id="KW-1003">Cell membrane</keyword>
<evidence type="ECO:0000313" key="10">
    <source>
        <dbReference type="EMBL" id="SCB17077.1"/>
    </source>
</evidence>
<keyword evidence="7" id="KW-0564">Palmitate</keyword>
<gene>
    <name evidence="10" type="ORF">GA0061101_10344</name>
</gene>
<dbReference type="AlphaFoldDB" id="A0A1C3UP18"/>
<sequence>MNIFSKLAISAGMSLLLAAGVAQAQSKTFNVWWFELPDTSQAKAWTKALEELKAKHPDVTINFEQKTFEQLQKAGSLILNSDQAPDVLEYNKGNATAGLVASQGLLTPLDDQFKSRGWDKILNETNSQLSKYDGNGIYGSGPIIGIPVYGEFVSVFYNIDMFQANGVKVPTTLDEFEAALDTFKKKGITPLAYGTVDSNAQHLVYTLALTQADDTWVKNYQGLKAPLDTKPFLFAAQKIADWVSKGYISKDSTGLKGTGGADNLFSSGTAPMFVSGTWNNGNFASSIKNFKWSQFIFPTPKYSVGSTGNLFMVPKSAKNKDLSYEFIDLVLRKENQNMQANLGGVAIAADPASVTDEVGKRNVELFNQISGKGGLGFYPDWPVPGYYELLIQATTGLVNGSTTPDQFVVRLKKAYDDVQAAQ</sequence>
<evidence type="ECO:0000256" key="1">
    <source>
        <dbReference type="ARBA" id="ARBA00004418"/>
    </source>
</evidence>
<organism evidence="10 11">
    <name type="scientific">Rhizobium lusitanum</name>
    <dbReference type="NCBI Taxonomy" id="293958"/>
    <lineage>
        <taxon>Bacteria</taxon>
        <taxon>Pseudomonadati</taxon>
        <taxon>Pseudomonadota</taxon>
        <taxon>Alphaproteobacteria</taxon>
        <taxon>Hyphomicrobiales</taxon>
        <taxon>Rhizobiaceae</taxon>
        <taxon>Rhizobium/Agrobacterium group</taxon>
        <taxon>Rhizobium</taxon>
    </lineage>
</organism>
<evidence type="ECO:0000256" key="5">
    <source>
        <dbReference type="ARBA" id="ARBA00022764"/>
    </source>
</evidence>
<feature type="chain" id="PRO_5008683324" evidence="9">
    <location>
        <begin position="25"/>
        <end position="422"/>
    </location>
</feature>
<dbReference type="Gene3D" id="3.40.190.10">
    <property type="entry name" value="Periplasmic binding protein-like II"/>
    <property type="match status" value="2"/>
</dbReference>
<dbReference type="PANTHER" id="PTHR43649:SF33">
    <property type="entry name" value="POLYGALACTURONAN_RHAMNOGALACTURONAN-BINDING PROTEIN YTCQ"/>
    <property type="match status" value="1"/>
</dbReference>
<keyword evidence="8" id="KW-0449">Lipoprotein</keyword>
<keyword evidence="6" id="KW-0472">Membrane</keyword>
<dbReference type="Proteomes" id="UP000199205">
    <property type="component" value="Unassembled WGS sequence"/>
</dbReference>
<dbReference type="PANTHER" id="PTHR43649">
    <property type="entry name" value="ARABINOSE-BINDING PROTEIN-RELATED"/>
    <property type="match status" value="1"/>
</dbReference>
<evidence type="ECO:0000256" key="3">
    <source>
        <dbReference type="ARBA" id="ARBA00022475"/>
    </source>
</evidence>
<evidence type="ECO:0000313" key="11">
    <source>
        <dbReference type="Proteomes" id="UP000199205"/>
    </source>
</evidence>
<proteinExistence type="inferred from homology"/>
<keyword evidence="5" id="KW-0574">Periplasm</keyword>
<dbReference type="SUPFAM" id="SSF53850">
    <property type="entry name" value="Periplasmic binding protein-like II"/>
    <property type="match status" value="1"/>
</dbReference>
<evidence type="ECO:0000256" key="7">
    <source>
        <dbReference type="ARBA" id="ARBA00023139"/>
    </source>
</evidence>
<name>A0A1C3UP18_9HYPH</name>
<comment type="similarity">
    <text evidence="2">Belongs to the bacterial solute-binding protein 1 family.</text>
</comment>
<dbReference type="EMBL" id="FMAF01000003">
    <property type="protein sequence ID" value="SCB17077.1"/>
    <property type="molecule type" value="Genomic_DNA"/>
</dbReference>
<dbReference type="InterPro" id="IPR006059">
    <property type="entry name" value="SBP"/>
</dbReference>
<evidence type="ECO:0000256" key="9">
    <source>
        <dbReference type="SAM" id="SignalP"/>
    </source>
</evidence>
<reference evidence="10 11" key="1">
    <citation type="submission" date="2016-08" db="EMBL/GenBank/DDBJ databases">
        <authorList>
            <person name="Seilhamer J.J."/>
        </authorList>
    </citation>
    <scope>NUCLEOTIDE SEQUENCE [LARGE SCALE GENOMIC DNA]</scope>
    <source>
        <strain evidence="10 11">P1-7</strain>
    </source>
</reference>
<evidence type="ECO:0000256" key="8">
    <source>
        <dbReference type="ARBA" id="ARBA00023288"/>
    </source>
</evidence>
<dbReference type="OrthoDB" id="9798191at2"/>
<evidence type="ECO:0000256" key="4">
    <source>
        <dbReference type="ARBA" id="ARBA00022729"/>
    </source>
</evidence>
<comment type="subcellular location">
    <subcellularLocation>
        <location evidence="1">Periplasm</location>
    </subcellularLocation>
</comment>
<dbReference type="Pfam" id="PF01547">
    <property type="entry name" value="SBP_bac_1"/>
    <property type="match status" value="1"/>
</dbReference>
<protein>
    <submittedName>
        <fullName evidence="10">Raffinose/stachyose/melibiose transport system substrate-binding protein</fullName>
    </submittedName>
</protein>
<accession>A0A1C3UP18</accession>
<dbReference type="RefSeq" id="WP_037195087.1">
    <property type="nucleotide sequence ID" value="NZ_FMAF01000003.1"/>
</dbReference>